<gene>
    <name evidence="1" type="ORF">VaNZ11_003120</name>
</gene>
<protein>
    <submittedName>
        <fullName evidence="1">Uncharacterized protein</fullName>
    </submittedName>
</protein>
<keyword evidence="2" id="KW-1185">Reference proteome</keyword>
<comment type="caution">
    <text evidence="1">The sequence shown here is derived from an EMBL/GenBank/DDBJ whole genome shotgun (WGS) entry which is preliminary data.</text>
</comment>
<dbReference type="Proteomes" id="UP001165090">
    <property type="component" value="Unassembled WGS sequence"/>
</dbReference>
<name>A0ABQ5RUN6_9CHLO</name>
<evidence type="ECO:0000313" key="2">
    <source>
        <dbReference type="Proteomes" id="UP001165090"/>
    </source>
</evidence>
<sequence length="155" mass="16276">WDLNQSDLSPCEIRDLHMTRGSSGNYLLRVLGKAGEPHPGVHVVVALTHVFSALHKPPTSAILTSAPTGSGSAAGEDDAAVDISAGGLVVRQNLTTDANGNIELGHLYGVTAVAAGVEMFQPAYAQGSGGGDKRRRCYCWQLSFRSNGRDGIDDM</sequence>
<evidence type="ECO:0000313" key="1">
    <source>
        <dbReference type="EMBL" id="GLI60919.1"/>
    </source>
</evidence>
<proteinExistence type="predicted"/>
<feature type="non-terminal residue" evidence="1">
    <location>
        <position position="155"/>
    </location>
</feature>
<organism evidence="1 2">
    <name type="scientific">Volvox africanus</name>
    <dbReference type="NCBI Taxonomy" id="51714"/>
    <lineage>
        <taxon>Eukaryota</taxon>
        <taxon>Viridiplantae</taxon>
        <taxon>Chlorophyta</taxon>
        <taxon>core chlorophytes</taxon>
        <taxon>Chlorophyceae</taxon>
        <taxon>CS clade</taxon>
        <taxon>Chlamydomonadales</taxon>
        <taxon>Volvocaceae</taxon>
        <taxon>Volvox</taxon>
    </lineage>
</organism>
<accession>A0ABQ5RUN6</accession>
<dbReference type="EMBL" id="BSDZ01000008">
    <property type="protein sequence ID" value="GLI60919.1"/>
    <property type="molecule type" value="Genomic_DNA"/>
</dbReference>
<reference evidence="1 2" key="1">
    <citation type="journal article" date="2023" name="IScience">
        <title>Expanded male sex-determining region conserved during the evolution of homothallism in the green alga Volvox.</title>
        <authorList>
            <person name="Yamamoto K."/>
            <person name="Matsuzaki R."/>
            <person name="Mahakham W."/>
            <person name="Heman W."/>
            <person name="Sekimoto H."/>
            <person name="Kawachi M."/>
            <person name="Minakuchi Y."/>
            <person name="Toyoda A."/>
            <person name="Nozaki H."/>
        </authorList>
    </citation>
    <scope>NUCLEOTIDE SEQUENCE [LARGE SCALE GENOMIC DNA]</scope>
    <source>
        <strain evidence="1 2">NIES-4468</strain>
    </source>
</reference>
<feature type="non-terminal residue" evidence="1">
    <location>
        <position position="1"/>
    </location>
</feature>